<dbReference type="AlphaFoldDB" id="A3ZW61"/>
<reference evidence="1 2" key="1">
    <citation type="submission" date="2006-02" db="EMBL/GenBank/DDBJ databases">
        <authorList>
            <person name="Amann R."/>
            <person name="Ferriera S."/>
            <person name="Johnson J."/>
            <person name="Kravitz S."/>
            <person name="Halpern A."/>
            <person name="Remington K."/>
            <person name="Beeson K."/>
            <person name="Tran B."/>
            <person name="Rogers Y.-H."/>
            <person name="Friedman R."/>
            <person name="Venter J.C."/>
        </authorList>
    </citation>
    <scope>NUCLEOTIDE SEQUENCE [LARGE SCALE GENOMIC DNA]</scope>
    <source>
        <strain evidence="1 2">DSM 3645</strain>
    </source>
</reference>
<sequence length="32" mass="3561">MIDRDGAKSAGSILFGDDQHRPAIVFPFDIRD</sequence>
<dbReference type="HOGENOM" id="CLU_3388283_0_0_0"/>
<protein>
    <submittedName>
        <fullName evidence="1">Uncharacterized protein</fullName>
    </submittedName>
</protein>
<comment type="caution">
    <text evidence="1">The sequence shown here is derived from an EMBL/GenBank/DDBJ whole genome shotgun (WGS) entry which is preliminary data.</text>
</comment>
<evidence type="ECO:0000313" key="2">
    <source>
        <dbReference type="Proteomes" id="UP000004358"/>
    </source>
</evidence>
<dbReference type="EMBL" id="AANZ01000014">
    <property type="protein sequence ID" value="EAQ79559.1"/>
    <property type="molecule type" value="Genomic_DNA"/>
</dbReference>
<proteinExistence type="predicted"/>
<organism evidence="1 2">
    <name type="scientific">Blastopirellula marina DSM 3645</name>
    <dbReference type="NCBI Taxonomy" id="314230"/>
    <lineage>
        <taxon>Bacteria</taxon>
        <taxon>Pseudomonadati</taxon>
        <taxon>Planctomycetota</taxon>
        <taxon>Planctomycetia</taxon>
        <taxon>Pirellulales</taxon>
        <taxon>Pirellulaceae</taxon>
        <taxon>Blastopirellula</taxon>
    </lineage>
</organism>
<name>A3ZW61_9BACT</name>
<accession>A3ZW61</accession>
<evidence type="ECO:0000313" key="1">
    <source>
        <dbReference type="EMBL" id="EAQ79559.1"/>
    </source>
</evidence>
<dbReference type="Proteomes" id="UP000004358">
    <property type="component" value="Unassembled WGS sequence"/>
</dbReference>
<gene>
    <name evidence="1" type="ORF">DSM3645_03748</name>
</gene>